<dbReference type="Proteomes" id="UP000191055">
    <property type="component" value="Unassembled WGS sequence"/>
</dbReference>
<dbReference type="Pfam" id="PF02469">
    <property type="entry name" value="Fasciclin"/>
    <property type="match status" value="1"/>
</dbReference>
<gene>
    <name evidence="3" type="ORF">SAMN03080601_01400</name>
</gene>
<evidence type="ECO:0000256" key="1">
    <source>
        <dbReference type="SAM" id="SignalP"/>
    </source>
</evidence>
<sequence>MQIRRILTLLFTATALFSCSDAWDEHSSRNKDVSNQTIYTYLQADPQFSQFVALIDEVGYKEELTSSKQITVFALTNGAMEMVPSTFLADQSSKKTFVGHHITYGRNNLSNDANAGRIQMLSSKWLEVEQGLIDGLAVLSSSQALLNGFVNVMAEPVLPRLTIWEYVENMAPQNKHVDYLNSLTRLTFSPDLSTQVGVNDLGQPVYDSVFIFRNSFNDNIADLSSEDSTLTLFIVEDQVLNQEYQKFWRYYRVINGTTARDTAETKMRITRDYVFNESYSPGNVPAMPVSANGIPVAFSDDAVVESFKASNGYVYVVSSAPVEVADRIRPIIVEGESPEAYYGLNTERADAQGYLRIREHASGGHDFVLDNHIAGSSQRLTDGLILPAGFLPSIQYRVYWRAINDFRTSYRYPSDNELRQRLGTSAVMTRDPVTGRVTRFAPPVYFTDFIPVTATEYSPNSEEDEVFVGTVNFGSMRNVYLQLVPEGVSTHHMAVTVDYIKLVPVLN</sequence>
<dbReference type="STRING" id="889453.SAMN03080601_01400"/>
<keyword evidence="1" id="KW-0732">Signal</keyword>
<proteinExistence type="predicted"/>
<dbReference type="PROSITE" id="PS51257">
    <property type="entry name" value="PROKAR_LIPOPROTEIN"/>
    <property type="match status" value="1"/>
</dbReference>
<evidence type="ECO:0000313" key="4">
    <source>
        <dbReference type="Proteomes" id="UP000191055"/>
    </source>
</evidence>
<feature type="signal peptide" evidence="1">
    <location>
        <begin position="1"/>
        <end position="22"/>
    </location>
</feature>
<evidence type="ECO:0000313" key="3">
    <source>
        <dbReference type="EMBL" id="SKB87711.1"/>
    </source>
</evidence>
<dbReference type="OrthoDB" id="831756at2"/>
<dbReference type="SUPFAM" id="SSF82153">
    <property type="entry name" value="FAS1 domain"/>
    <property type="match status" value="1"/>
</dbReference>
<dbReference type="Gene3D" id="2.30.180.10">
    <property type="entry name" value="FAS1 domain"/>
    <property type="match status" value="1"/>
</dbReference>
<dbReference type="RefSeq" id="WP_159449993.1">
    <property type="nucleotide sequence ID" value="NZ_FUYV01000006.1"/>
</dbReference>
<dbReference type="EMBL" id="FUYV01000006">
    <property type="protein sequence ID" value="SKB87711.1"/>
    <property type="molecule type" value="Genomic_DNA"/>
</dbReference>
<accession>A0A1T5EUZ5</accession>
<reference evidence="3 4" key="1">
    <citation type="submission" date="2017-02" db="EMBL/GenBank/DDBJ databases">
        <authorList>
            <person name="Peterson S.W."/>
        </authorList>
    </citation>
    <scope>NUCLEOTIDE SEQUENCE [LARGE SCALE GENOMIC DNA]</scope>
    <source>
        <strain evidence="3 4">DSM 24412</strain>
    </source>
</reference>
<evidence type="ECO:0000259" key="2">
    <source>
        <dbReference type="PROSITE" id="PS50213"/>
    </source>
</evidence>
<keyword evidence="4" id="KW-1185">Reference proteome</keyword>
<protein>
    <submittedName>
        <fullName evidence="3">Fasciclin domain-containing protein</fullName>
    </submittedName>
</protein>
<dbReference type="PROSITE" id="PS50213">
    <property type="entry name" value="FAS1"/>
    <property type="match status" value="1"/>
</dbReference>
<name>A0A1T5EUZ5_9BACT</name>
<dbReference type="InterPro" id="IPR036378">
    <property type="entry name" value="FAS1_dom_sf"/>
</dbReference>
<feature type="domain" description="FAS1" evidence="2">
    <location>
        <begin position="35"/>
        <end position="157"/>
    </location>
</feature>
<feature type="chain" id="PRO_5012933737" evidence="1">
    <location>
        <begin position="23"/>
        <end position="507"/>
    </location>
</feature>
<dbReference type="InterPro" id="IPR000782">
    <property type="entry name" value="FAS1_domain"/>
</dbReference>
<organism evidence="3 4">
    <name type="scientific">Alkalitalea saponilacus</name>
    <dbReference type="NCBI Taxonomy" id="889453"/>
    <lineage>
        <taxon>Bacteria</taxon>
        <taxon>Pseudomonadati</taxon>
        <taxon>Bacteroidota</taxon>
        <taxon>Bacteroidia</taxon>
        <taxon>Marinilabiliales</taxon>
        <taxon>Marinilabiliaceae</taxon>
        <taxon>Alkalitalea</taxon>
    </lineage>
</organism>
<dbReference type="AlphaFoldDB" id="A0A1T5EUZ5"/>